<dbReference type="OrthoDB" id="2576861at2"/>
<evidence type="ECO:0000313" key="1">
    <source>
        <dbReference type="EMBL" id="RIX60044.1"/>
    </source>
</evidence>
<keyword evidence="2" id="KW-1185">Reference proteome</keyword>
<sequence length="200" mass="23295">MARRSKPLVTQFFNRDRLAFSAMHRVGHVSYDHLLLCGLADRRIKNLIRDGHLEKVVYKEKGKNKECYKLTRLGRETAARLWGISHAYHAQSAIHDLALAEKYFGLSEDLRERWKTETLIRKEFEERIHNMREEGKEVEARLYEDMLNKNLISMPDGLYTNSAGIEVGVEILTNSYGIEEIRSKEMYVGISGCQYETIRV</sequence>
<proteinExistence type="predicted"/>
<dbReference type="RefSeq" id="WP_119597419.1">
    <property type="nucleotide sequence ID" value="NZ_QXQA01000001.1"/>
</dbReference>
<dbReference type="AlphaFoldDB" id="A0A3A1VIB2"/>
<accession>A0A3A1VIB2</accession>
<gene>
    <name evidence="1" type="ORF">D3P08_00160</name>
</gene>
<reference evidence="1 2" key="1">
    <citation type="submission" date="2018-09" db="EMBL/GenBank/DDBJ databases">
        <title>Paenibacillus aracenensis nov. sp. isolated from a cave in southern Spain.</title>
        <authorList>
            <person name="Jurado V."/>
            <person name="Gutierrez-Patricio S."/>
            <person name="Gonzalez-Pimentel J.L."/>
            <person name="Miller A.Z."/>
            <person name="Laiz L."/>
            <person name="Saiz-Jimenez C."/>
        </authorList>
    </citation>
    <scope>NUCLEOTIDE SEQUENCE [LARGE SCALE GENOMIC DNA]</scope>
    <source>
        <strain evidence="1 2">DSM 22867</strain>
    </source>
</reference>
<comment type="caution">
    <text evidence="1">The sequence shown here is derived from an EMBL/GenBank/DDBJ whole genome shotgun (WGS) entry which is preliminary data.</text>
</comment>
<evidence type="ECO:0000313" key="2">
    <source>
        <dbReference type="Proteomes" id="UP000266482"/>
    </source>
</evidence>
<protein>
    <submittedName>
        <fullName evidence="1">Uncharacterized protein</fullName>
    </submittedName>
</protein>
<dbReference type="Proteomes" id="UP000266482">
    <property type="component" value="Unassembled WGS sequence"/>
</dbReference>
<organism evidence="1 2">
    <name type="scientific">Paenibacillus nanensis</name>
    <dbReference type="NCBI Taxonomy" id="393251"/>
    <lineage>
        <taxon>Bacteria</taxon>
        <taxon>Bacillati</taxon>
        <taxon>Bacillota</taxon>
        <taxon>Bacilli</taxon>
        <taxon>Bacillales</taxon>
        <taxon>Paenibacillaceae</taxon>
        <taxon>Paenibacillus</taxon>
    </lineage>
</organism>
<dbReference type="EMBL" id="QXQA01000001">
    <property type="protein sequence ID" value="RIX60044.1"/>
    <property type="molecule type" value="Genomic_DNA"/>
</dbReference>
<name>A0A3A1VIB2_9BACL</name>